<protein>
    <submittedName>
        <fullName evidence="1">Uncharacterized protein</fullName>
    </submittedName>
</protein>
<comment type="caution">
    <text evidence="1">The sequence shown here is derived from an EMBL/GenBank/DDBJ whole genome shotgun (WGS) entry which is preliminary data.</text>
</comment>
<organism evidence="1 2">
    <name type="scientific">Agaricus bisporus var. burnettii</name>
    <dbReference type="NCBI Taxonomy" id="192524"/>
    <lineage>
        <taxon>Eukaryota</taxon>
        <taxon>Fungi</taxon>
        <taxon>Dikarya</taxon>
        <taxon>Basidiomycota</taxon>
        <taxon>Agaricomycotina</taxon>
        <taxon>Agaricomycetes</taxon>
        <taxon>Agaricomycetidae</taxon>
        <taxon>Agaricales</taxon>
        <taxon>Agaricineae</taxon>
        <taxon>Agaricaceae</taxon>
        <taxon>Agaricus</taxon>
    </lineage>
</organism>
<dbReference type="AlphaFoldDB" id="A0A8H7C0K5"/>
<proteinExistence type="predicted"/>
<dbReference type="Proteomes" id="UP000629468">
    <property type="component" value="Unassembled WGS sequence"/>
</dbReference>
<reference evidence="1 2" key="1">
    <citation type="journal article" name="Sci. Rep.">
        <title>Telomere-to-telomere assembled and centromere annotated genomes of the two main subspecies of the button mushroom Agaricus bisporus reveal especially polymorphic chromosome ends.</title>
        <authorList>
            <person name="Sonnenberg A.S.M."/>
            <person name="Sedaghat-Telgerd N."/>
            <person name="Lavrijssen B."/>
            <person name="Ohm R.A."/>
            <person name="Hendrickx P.M."/>
            <person name="Scholtmeijer K."/>
            <person name="Baars J.J.P."/>
            <person name="van Peer A."/>
        </authorList>
    </citation>
    <scope>NUCLEOTIDE SEQUENCE [LARGE SCALE GENOMIC DNA]</scope>
    <source>
        <strain evidence="1 2">H119_p4</strain>
    </source>
</reference>
<accession>A0A8H7C0K5</accession>
<dbReference type="EMBL" id="JABXXO010000016">
    <property type="protein sequence ID" value="KAF7759918.1"/>
    <property type="molecule type" value="Genomic_DNA"/>
</dbReference>
<name>A0A8H7C0K5_AGABI</name>
<evidence type="ECO:0000313" key="2">
    <source>
        <dbReference type="Proteomes" id="UP000629468"/>
    </source>
</evidence>
<gene>
    <name evidence="1" type="ORF">Agabi119p4_11613</name>
</gene>
<sequence>MRISENPIHILLTRLECKEKGRAWQISNDAEATRHVSRAHVHKVVDPIVLTDNYSEPQPTVLNQLKLRAKSSWYSWCLFRYAYNIPYIWSPRRTCFYD</sequence>
<evidence type="ECO:0000313" key="1">
    <source>
        <dbReference type="EMBL" id="KAF7759918.1"/>
    </source>
</evidence>